<sequence>MRMDRVHSSNRPESSNLASKGSSVVAIQCITGSSKAEEWDDNMLQTGDMVEEITIGPVSSVSAPFEGGKSGLQKVMGKAYKRGETSIEVRVRRGVAIQGCIVPGEGPVSKKNYMVRSLNDPNYAVGFMDISESECVALQGSRRVRVESALSEAQLQDGFVSYPWEKKMKEFLPIPHSSSFLSLLVLPNAPDRVSPRYNNLNDTLARAHAWLTASQASGVPIDFMNVQTEALLTKTSGEGVSTTVNTGSLADLSNMLNSGVYGFEDYHGLDIGIVRTVRLWYAPSAREFPIEIELMEGDTKLGFAISRTDEGFIHISSVANDVEQSVASRSGLSTLYKAAVASSKLLVISRVSDEKVLPWMVSFSGAVRCFDTISLSQKLSLHRHALKPILLHVFLWDGAPVIRPARRTVASGVLPLTQQIMAQMPEPQPLSLGSEQEYEGNDEEERLSREFSFRMSVGCEDKWL</sequence>
<dbReference type="Gramene" id="ERN11697">
    <property type="protein sequence ID" value="ERN11697"/>
    <property type="gene ID" value="AMTR_s00022p00226500"/>
</dbReference>
<dbReference type="eggNOG" id="ENOG502QV6U">
    <property type="taxonomic scope" value="Eukaryota"/>
</dbReference>
<protein>
    <submittedName>
        <fullName evidence="2">Uncharacterized protein</fullName>
    </submittedName>
</protein>
<evidence type="ECO:0000313" key="3">
    <source>
        <dbReference type="Proteomes" id="UP000017836"/>
    </source>
</evidence>
<feature type="compositionally biased region" description="Polar residues" evidence="1">
    <location>
        <begin position="9"/>
        <end position="20"/>
    </location>
</feature>
<reference evidence="3" key="1">
    <citation type="journal article" date="2013" name="Science">
        <title>The Amborella genome and the evolution of flowering plants.</title>
        <authorList>
            <consortium name="Amborella Genome Project"/>
        </authorList>
    </citation>
    <scope>NUCLEOTIDE SEQUENCE [LARGE SCALE GENOMIC DNA]</scope>
</reference>
<dbReference type="OrthoDB" id="59661at2759"/>
<dbReference type="PANTHER" id="PTHR33984">
    <property type="entry name" value="OS02G0717600 PROTEIN"/>
    <property type="match status" value="1"/>
</dbReference>
<dbReference type="AlphaFoldDB" id="W1PNX3"/>
<evidence type="ECO:0000313" key="2">
    <source>
        <dbReference type="EMBL" id="ERN11697.1"/>
    </source>
</evidence>
<dbReference type="KEGG" id="atr:18439898"/>
<organism evidence="2 3">
    <name type="scientific">Amborella trichopoda</name>
    <dbReference type="NCBI Taxonomy" id="13333"/>
    <lineage>
        <taxon>Eukaryota</taxon>
        <taxon>Viridiplantae</taxon>
        <taxon>Streptophyta</taxon>
        <taxon>Embryophyta</taxon>
        <taxon>Tracheophyta</taxon>
        <taxon>Spermatophyta</taxon>
        <taxon>Magnoliopsida</taxon>
        <taxon>Amborellales</taxon>
        <taxon>Amborellaceae</taxon>
        <taxon>Amborella</taxon>
    </lineage>
</organism>
<dbReference type="HOGENOM" id="CLU_027298_0_0_1"/>
<dbReference type="PANTHER" id="PTHR33984:SF2">
    <property type="entry name" value="OS02G0717600 PROTEIN"/>
    <property type="match status" value="1"/>
</dbReference>
<gene>
    <name evidence="2" type="ORF">AMTR_s00022p00226500</name>
</gene>
<dbReference type="STRING" id="13333.W1PNX3"/>
<proteinExistence type="predicted"/>
<accession>W1PNX3</accession>
<name>W1PNX3_AMBTC</name>
<dbReference type="EMBL" id="KI392687">
    <property type="protein sequence ID" value="ERN11697.1"/>
    <property type="molecule type" value="Genomic_DNA"/>
</dbReference>
<evidence type="ECO:0000256" key="1">
    <source>
        <dbReference type="SAM" id="MobiDB-lite"/>
    </source>
</evidence>
<feature type="region of interest" description="Disordered" evidence="1">
    <location>
        <begin position="1"/>
        <end position="20"/>
    </location>
</feature>
<dbReference type="OMA" id="EWNGDML"/>
<dbReference type="Proteomes" id="UP000017836">
    <property type="component" value="Unassembled WGS sequence"/>
</dbReference>
<keyword evidence="3" id="KW-1185">Reference proteome</keyword>